<dbReference type="Proteomes" id="UP000192726">
    <property type="component" value="Chromosome"/>
</dbReference>
<dbReference type="InterPro" id="IPR015141">
    <property type="entry name" value="PLipase_A2_prok/fun"/>
</dbReference>
<sequence length="133" mass="15310">MKSLTQDSNASTGKWLDAMNQHLAHKQSIEKYKFNWNTDYCSNSPDTQPGGYSFKMGCWRHDFGYRNYKSLVGNYYFKKDHKKRIDKALLRDLYSACDYKPWADPYPPAARARLKAACRKAARTYYGAVSAAG</sequence>
<accession>A0A1V0U2J4</accession>
<evidence type="ECO:0008006" key="3">
    <source>
        <dbReference type="Google" id="ProtNLM"/>
    </source>
</evidence>
<dbReference type="GO" id="GO:0004623">
    <property type="term" value="F:phospholipase A2 activity"/>
    <property type="evidence" value="ECO:0007669"/>
    <property type="project" value="InterPro"/>
</dbReference>
<keyword evidence="2" id="KW-1185">Reference proteome</keyword>
<dbReference type="KEGG" id="sgv:B1H19_13915"/>
<dbReference type="InterPro" id="IPR036444">
    <property type="entry name" value="PLipase_A2_dom_sf"/>
</dbReference>
<protein>
    <recommendedName>
        <fullName evidence="3">Phospholipase</fullName>
    </recommendedName>
</protein>
<dbReference type="STRING" id="553510.B1H19_13915"/>
<organism evidence="1 2">
    <name type="scientific">Streptomyces gilvosporeus</name>
    <dbReference type="NCBI Taxonomy" id="553510"/>
    <lineage>
        <taxon>Bacteria</taxon>
        <taxon>Bacillati</taxon>
        <taxon>Actinomycetota</taxon>
        <taxon>Actinomycetes</taxon>
        <taxon>Kitasatosporales</taxon>
        <taxon>Streptomycetaceae</taxon>
        <taxon>Streptomyces</taxon>
    </lineage>
</organism>
<evidence type="ECO:0000313" key="1">
    <source>
        <dbReference type="EMBL" id="ARF59434.1"/>
    </source>
</evidence>
<dbReference type="AlphaFoldDB" id="A0A1V0U2J4"/>
<dbReference type="Gene3D" id="1.20.90.10">
    <property type="entry name" value="Phospholipase A2 domain"/>
    <property type="match status" value="1"/>
</dbReference>
<proteinExistence type="predicted"/>
<dbReference type="SUPFAM" id="SSF48619">
    <property type="entry name" value="Phospholipase A2, PLA2"/>
    <property type="match status" value="1"/>
</dbReference>
<dbReference type="EMBL" id="CP020569">
    <property type="protein sequence ID" value="ARF59434.1"/>
    <property type="molecule type" value="Genomic_DNA"/>
</dbReference>
<dbReference type="GO" id="GO:0050482">
    <property type="term" value="P:arachidonate secretion"/>
    <property type="evidence" value="ECO:0007669"/>
    <property type="project" value="InterPro"/>
</dbReference>
<gene>
    <name evidence="1" type="ORF">B1H19_13915</name>
</gene>
<reference evidence="1 2" key="1">
    <citation type="submission" date="2017-04" db="EMBL/GenBank/DDBJ databases">
        <title>Complete Genome Sequence of Streptomyces gilvosporeus F607, a Capable Producer of Natamycin.</title>
        <authorList>
            <person name="Zong G."/>
            <person name="Zhong C."/>
            <person name="Fu J."/>
            <person name="Qin R."/>
            <person name="Cao G."/>
        </authorList>
    </citation>
    <scope>NUCLEOTIDE SEQUENCE [LARGE SCALE GENOMIC DNA]</scope>
    <source>
        <strain evidence="1 2">F607</strain>
    </source>
</reference>
<dbReference type="Pfam" id="PF09056">
    <property type="entry name" value="Phospholip_A2_3"/>
    <property type="match status" value="1"/>
</dbReference>
<dbReference type="GO" id="GO:0006644">
    <property type="term" value="P:phospholipid metabolic process"/>
    <property type="evidence" value="ECO:0007669"/>
    <property type="project" value="InterPro"/>
</dbReference>
<name>A0A1V0U2J4_9ACTN</name>
<evidence type="ECO:0000313" key="2">
    <source>
        <dbReference type="Proteomes" id="UP000192726"/>
    </source>
</evidence>